<protein>
    <submittedName>
        <fullName evidence="1">Uncharacterized protein</fullName>
    </submittedName>
</protein>
<evidence type="ECO:0000313" key="1">
    <source>
        <dbReference type="EMBL" id="CAD7261360.1"/>
    </source>
</evidence>
<gene>
    <name evidence="1" type="ORF">TSIB3V08_LOCUS5501</name>
</gene>
<accession>A0A7R9AVS0</accession>
<dbReference type="EMBL" id="OC002152">
    <property type="protein sequence ID" value="CAD7261360.1"/>
    <property type="molecule type" value="Genomic_DNA"/>
</dbReference>
<dbReference type="AlphaFoldDB" id="A0A7R9AVS0"/>
<organism evidence="1">
    <name type="scientific">Timema shepardi</name>
    <name type="common">Walking stick</name>
    <dbReference type="NCBI Taxonomy" id="629360"/>
    <lineage>
        <taxon>Eukaryota</taxon>
        <taxon>Metazoa</taxon>
        <taxon>Ecdysozoa</taxon>
        <taxon>Arthropoda</taxon>
        <taxon>Hexapoda</taxon>
        <taxon>Insecta</taxon>
        <taxon>Pterygota</taxon>
        <taxon>Neoptera</taxon>
        <taxon>Polyneoptera</taxon>
        <taxon>Phasmatodea</taxon>
        <taxon>Timematodea</taxon>
        <taxon>Timematoidea</taxon>
        <taxon>Timematidae</taxon>
        <taxon>Timema</taxon>
    </lineage>
</organism>
<reference evidence="1" key="1">
    <citation type="submission" date="2020-11" db="EMBL/GenBank/DDBJ databases">
        <authorList>
            <person name="Tran Van P."/>
        </authorList>
    </citation>
    <scope>NUCLEOTIDE SEQUENCE</scope>
</reference>
<proteinExistence type="predicted"/>
<sequence>MHLVSSVDELVYCSPTSVTAWSNALLSRETRLPMSSFYENRTVYFLGGITHGQPIIDIHRPLSHGGRVALLAVARRGYITPKNVARVPSSSSVALEDRRTTPPRHRRNTQIDELANPHRCIQRQLLTSRSAATWRHQSKVHRVEIFALVKMNTLIGLAILASVANCLAFGGDDRYIKKYAMMKASTREASIRAVSTWEANRWEASTWVASSWEASRPLYRPFQQHNSVSQGGYYPQQFPEPLYYPTGNSLYNPQAYPVPFNPFYQGQQPFYPQGPAYFGQRSSRDLDLRGQLETLTSRIGGKIRNVTCVMQELGYIHERIGRLPVTLEFKRDMADGVEFCKQFSHKKLEACIMKDVRERYSQSEDLSDEDAMGGGELRSLSWDDAKGSADGEDMATAMYEFLYGGDNMEFETLM</sequence>
<name>A0A7R9AVS0_TIMSH</name>